<reference evidence="1" key="1">
    <citation type="submission" date="2023-10" db="EMBL/GenBank/DDBJ databases">
        <authorList>
            <person name="Chen Y."/>
            <person name="Shah S."/>
            <person name="Dougan E. K."/>
            <person name="Thang M."/>
            <person name="Chan C."/>
        </authorList>
    </citation>
    <scope>NUCLEOTIDE SEQUENCE [LARGE SCALE GENOMIC DNA]</scope>
</reference>
<name>A0ABN9SIJ9_9DINO</name>
<dbReference type="EMBL" id="CAUYUJ010011303">
    <property type="protein sequence ID" value="CAK0831523.1"/>
    <property type="molecule type" value="Genomic_DNA"/>
</dbReference>
<evidence type="ECO:0000313" key="2">
    <source>
        <dbReference type="Proteomes" id="UP001189429"/>
    </source>
</evidence>
<dbReference type="Proteomes" id="UP001189429">
    <property type="component" value="Unassembled WGS sequence"/>
</dbReference>
<accession>A0ABN9SIJ9</accession>
<keyword evidence="2" id="KW-1185">Reference proteome</keyword>
<gene>
    <name evidence="1" type="ORF">PCOR1329_LOCUS29822</name>
</gene>
<proteinExistence type="predicted"/>
<sequence length="164" mass="18754">MGQCQGMFDNMVEVFTASKPKTLMFHIGTSNWQRQGEFASGSGIVHAYMHQTFKSMPGVKCYSIYPSKNQTRPEAGEEDNFWVFKLDHDIPICESVSPNSSYRWYFMNDEQFAAYLQRLDKEVCQCVDETEKKEGKDFDCLITHHAFANAMTSGQIPGRRARPG</sequence>
<comment type="caution">
    <text evidence="1">The sequence shown here is derived from an EMBL/GenBank/DDBJ whole genome shotgun (WGS) entry which is preliminary data.</text>
</comment>
<evidence type="ECO:0000313" key="1">
    <source>
        <dbReference type="EMBL" id="CAK0831523.1"/>
    </source>
</evidence>
<protein>
    <submittedName>
        <fullName evidence="1">Uncharacterized protein</fullName>
    </submittedName>
</protein>
<organism evidence="1 2">
    <name type="scientific">Prorocentrum cordatum</name>
    <dbReference type="NCBI Taxonomy" id="2364126"/>
    <lineage>
        <taxon>Eukaryota</taxon>
        <taxon>Sar</taxon>
        <taxon>Alveolata</taxon>
        <taxon>Dinophyceae</taxon>
        <taxon>Prorocentrales</taxon>
        <taxon>Prorocentraceae</taxon>
        <taxon>Prorocentrum</taxon>
    </lineage>
</organism>